<reference evidence="1 2" key="1">
    <citation type="submission" date="2016-10" db="EMBL/GenBank/DDBJ databases">
        <authorList>
            <person name="Varghese N."/>
            <person name="Submissions S."/>
        </authorList>
    </citation>
    <scope>NUCLEOTIDE SEQUENCE [LARGE SCALE GENOMIC DNA]</scope>
    <source>
        <strain evidence="1 2">PDC82</strain>
    </source>
</reference>
<gene>
    <name evidence="1" type="ORF">SAMN05428983_0301</name>
</gene>
<accession>A0A7Z7BGB6</accession>
<proteinExistence type="predicted"/>
<organism evidence="1 2">
    <name type="scientific">Agrobacterium fabrum</name>
    <dbReference type="NCBI Taxonomy" id="1176649"/>
    <lineage>
        <taxon>Bacteria</taxon>
        <taxon>Pseudomonadati</taxon>
        <taxon>Pseudomonadota</taxon>
        <taxon>Alphaproteobacteria</taxon>
        <taxon>Hyphomicrobiales</taxon>
        <taxon>Rhizobiaceae</taxon>
        <taxon>Rhizobium/Agrobacterium group</taxon>
        <taxon>Agrobacterium</taxon>
        <taxon>Agrobacterium tumefaciens complex</taxon>
    </lineage>
</organism>
<name>A0A7Z7BGB6_9HYPH</name>
<protein>
    <submittedName>
        <fullName evidence="1">Uncharacterized protein</fullName>
    </submittedName>
</protein>
<evidence type="ECO:0000313" key="2">
    <source>
        <dbReference type="Proteomes" id="UP000198917"/>
    </source>
</evidence>
<evidence type="ECO:0000313" key="1">
    <source>
        <dbReference type="EMBL" id="SDJ13219.1"/>
    </source>
</evidence>
<sequence length="37" mass="4151">MPAIISLRGLPRGLFHELSFEAIRPVWARIEGMSAVE</sequence>
<dbReference type="AlphaFoldDB" id="A0A7Z7BGB6"/>
<comment type="caution">
    <text evidence="1">The sequence shown here is derived from an EMBL/GenBank/DDBJ whole genome shotgun (WGS) entry which is preliminary data.</text>
</comment>
<dbReference type="Proteomes" id="UP000198917">
    <property type="component" value="Unassembled WGS sequence"/>
</dbReference>
<dbReference type="EMBL" id="FNEW01000001">
    <property type="protein sequence ID" value="SDJ13219.1"/>
    <property type="molecule type" value="Genomic_DNA"/>
</dbReference>